<keyword evidence="1" id="KW-0472">Membrane</keyword>
<name>A0A178LV94_MYCIR</name>
<feature type="transmembrane region" description="Helical" evidence="1">
    <location>
        <begin position="202"/>
        <end position="219"/>
    </location>
</feature>
<feature type="transmembrane region" description="Helical" evidence="1">
    <location>
        <begin position="177"/>
        <end position="196"/>
    </location>
</feature>
<dbReference type="Proteomes" id="UP000078396">
    <property type="component" value="Unassembled WGS sequence"/>
</dbReference>
<accession>A0A178LV94</accession>
<sequence>MRRIIVSTNRIGAFAAAAQAVLWLTFIVFILAINPIVGLTGPRDLEDPARLLPVLDSHPAMLVFPALDGLVGLSLLAVVIVTQLLTQRNTPAALCRTALGFGIAAAVGFIALSVVRVASLPVLADLYSAQGSAMTTIFELTNAVHNAMSAGTRFALGIWLILVAVATLRIRPIPRWLTFFGLVLGAVNVASAYVPVVAAPNLVAIPLMFAALAVVFVRADSSVDGGPRG</sequence>
<feature type="transmembrane region" description="Helical" evidence="1">
    <location>
        <begin position="60"/>
        <end position="86"/>
    </location>
</feature>
<evidence type="ECO:0008006" key="4">
    <source>
        <dbReference type="Google" id="ProtNLM"/>
    </source>
</evidence>
<feature type="transmembrane region" description="Helical" evidence="1">
    <location>
        <begin position="150"/>
        <end position="170"/>
    </location>
</feature>
<keyword evidence="1" id="KW-1133">Transmembrane helix</keyword>
<feature type="transmembrane region" description="Helical" evidence="1">
    <location>
        <begin position="12"/>
        <end position="40"/>
    </location>
</feature>
<comment type="caution">
    <text evidence="2">The sequence shown here is derived from an EMBL/GenBank/DDBJ whole genome shotgun (WGS) entry which is preliminary data.</text>
</comment>
<dbReference type="InterPro" id="IPR025495">
    <property type="entry name" value="DUF4386"/>
</dbReference>
<keyword evidence="1" id="KW-0812">Transmembrane</keyword>
<dbReference type="EMBL" id="LWCS01000022">
    <property type="protein sequence ID" value="OAN38155.1"/>
    <property type="molecule type" value="Genomic_DNA"/>
</dbReference>
<organism evidence="2 3">
    <name type="scientific">Mycolicibacterium iranicum</name>
    <name type="common">Mycobacterium iranicum</name>
    <dbReference type="NCBI Taxonomy" id="912594"/>
    <lineage>
        <taxon>Bacteria</taxon>
        <taxon>Bacillati</taxon>
        <taxon>Actinomycetota</taxon>
        <taxon>Actinomycetes</taxon>
        <taxon>Mycobacteriales</taxon>
        <taxon>Mycobacteriaceae</taxon>
        <taxon>Mycolicibacterium</taxon>
    </lineage>
</organism>
<evidence type="ECO:0000313" key="3">
    <source>
        <dbReference type="Proteomes" id="UP000078396"/>
    </source>
</evidence>
<protein>
    <recommendedName>
        <fullName evidence="4">DUF4386 domain-containing protein</fullName>
    </recommendedName>
</protein>
<proteinExistence type="predicted"/>
<evidence type="ECO:0000256" key="1">
    <source>
        <dbReference type="SAM" id="Phobius"/>
    </source>
</evidence>
<reference evidence="2 3" key="1">
    <citation type="submission" date="2016-04" db="EMBL/GenBank/DDBJ databases">
        <title>Draft Genome Sequences of Staphylococcus capitis Strain H36, S. capitis Strain H65, S. cohnii Strain H62, S. hominis Strain H69, Mycobacterium iranicum Strain H39, Plantibacter sp. Strain H53, Pseudomonas oryzihabitans Strain H72, and Microbacterium sp. Strain H83, isolated from residential settings.</title>
        <authorList>
            <person name="Lymperopoulou D."/>
            <person name="Adams R.I."/>
            <person name="Lindow S."/>
            <person name="Coil D.A."/>
            <person name="Jospin G."/>
            <person name="Eisen J.A."/>
        </authorList>
    </citation>
    <scope>NUCLEOTIDE SEQUENCE [LARGE SCALE GENOMIC DNA]</scope>
    <source>
        <strain evidence="2 3">H39</strain>
    </source>
</reference>
<dbReference type="AlphaFoldDB" id="A0A178LV94"/>
<evidence type="ECO:0000313" key="2">
    <source>
        <dbReference type="EMBL" id="OAN38155.1"/>
    </source>
</evidence>
<dbReference type="Pfam" id="PF14329">
    <property type="entry name" value="DUF4386"/>
    <property type="match status" value="1"/>
</dbReference>
<feature type="transmembrane region" description="Helical" evidence="1">
    <location>
        <begin position="98"/>
        <end position="118"/>
    </location>
</feature>
<gene>
    <name evidence="2" type="ORF">A4X20_20150</name>
</gene>